<feature type="transmembrane region" description="Helical" evidence="1">
    <location>
        <begin position="112"/>
        <end position="138"/>
    </location>
</feature>
<dbReference type="RefSeq" id="WP_163196789.1">
    <property type="nucleotide sequence ID" value="NZ_WHZV01000003.1"/>
</dbReference>
<feature type="transmembrane region" description="Helical" evidence="1">
    <location>
        <begin position="214"/>
        <end position="234"/>
    </location>
</feature>
<comment type="caution">
    <text evidence="2">The sequence shown here is derived from an EMBL/GenBank/DDBJ whole genome shotgun (WGS) entry which is preliminary data.</text>
</comment>
<keyword evidence="3" id="KW-1185">Reference proteome</keyword>
<dbReference type="EMBL" id="WHZV01000003">
    <property type="protein sequence ID" value="NEG55074.1"/>
    <property type="molecule type" value="Genomic_DNA"/>
</dbReference>
<proteinExistence type="predicted"/>
<feature type="transmembrane region" description="Helical" evidence="1">
    <location>
        <begin position="144"/>
        <end position="165"/>
    </location>
</feature>
<keyword evidence="1" id="KW-0472">Membrane</keyword>
<keyword evidence="1" id="KW-1133">Transmembrane helix</keyword>
<feature type="transmembrane region" description="Helical" evidence="1">
    <location>
        <begin position="186"/>
        <end position="208"/>
    </location>
</feature>
<protein>
    <submittedName>
        <fullName evidence="2">Uncharacterized protein</fullName>
    </submittedName>
</protein>
<dbReference type="Proteomes" id="UP000483293">
    <property type="component" value="Unassembled WGS sequence"/>
</dbReference>
<evidence type="ECO:0000313" key="3">
    <source>
        <dbReference type="Proteomes" id="UP000483293"/>
    </source>
</evidence>
<sequence length="257" mass="27147">MTTDAMTPAASPLAPPPAPTPALLCRTALRSAFLVVAMMVNLTLLLDDIRIFADLPGADVGTMMRMLCYDLSDSFADSDWELPAVALIVAECTGMRRGFTRGSCPHGPARRLFARIVTCLATMAAVMMTSVTVGTLAVVADASFAPPAAVTARICLALIGLYFAVQVPCRVSCALAARDLSWPAHLCACGAVVLALSRGFGWMLPLYAGTAGTVAGTLPVLIVMTAFTYLLLYVDSRLDHRPEEPSPLAQWLGWGLG</sequence>
<reference evidence="2 3" key="1">
    <citation type="submission" date="2019-10" db="EMBL/GenBank/DDBJ databases">
        <title>Bifidobacterium from non-human primates.</title>
        <authorList>
            <person name="Modesto M."/>
        </authorList>
    </citation>
    <scope>NUCLEOTIDE SEQUENCE [LARGE SCALE GENOMIC DNA]</scope>
    <source>
        <strain evidence="2 3">SMA15</strain>
    </source>
</reference>
<gene>
    <name evidence="2" type="ORF">GFD21_04665</name>
</gene>
<evidence type="ECO:0000256" key="1">
    <source>
        <dbReference type="SAM" id="Phobius"/>
    </source>
</evidence>
<dbReference type="AlphaFoldDB" id="A0A6L9SRF2"/>
<evidence type="ECO:0000313" key="2">
    <source>
        <dbReference type="EMBL" id="NEG55074.1"/>
    </source>
</evidence>
<organism evidence="2 3">
    <name type="scientific">Bifidobacterium platyrrhinorum</name>
    <dbReference type="NCBI Taxonomy" id="2661628"/>
    <lineage>
        <taxon>Bacteria</taxon>
        <taxon>Bacillati</taxon>
        <taxon>Actinomycetota</taxon>
        <taxon>Actinomycetes</taxon>
        <taxon>Bifidobacteriales</taxon>
        <taxon>Bifidobacteriaceae</taxon>
        <taxon>Bifidobacterium</taxon>
    </lineage>
</organism>
<name>A0A6L9SRF2_9BIFI</name>
<accession>A0A6L9SRF2</accession>
<keyword evidence="1" id="KW-0812">Transmembrane</keyword>